<protein>
    <recommendedName>
        <fullName evidence="2">Peptide methionine sulfoxide reductase MsrA</fullName>
        <shortName evidence="2">Protein-methionine-S-oxide reductase</shortName>
        <ecNumber evidence="2">1.8.4.11</ecNumber>
    </recommendedName>
    <alternativeName>
        <fullName evidence="2">Peptide-methionine (S)-S-oxide reductase</fullName>
        <shortName evidence="2">Peptide Met(O) reductase</shortName>
    </alternativeName>
</protein>
<dbReference type="KEGG" id="mzh:Mzhil_0342"/>
<dbReference type="Pfam" id="PF01625">
    <property type="entry name" value="PMSR"/>
    <property type="match status" value="1"/>
</dbReference>
<evidence type="ECO:0000313" key="5">
    <source>
        <dbReference type="Proteomes" id="UP000006622"/>
    </source>
</evidence>
<dbReference type="PANTHER" id="PTHR43774:SF1">
    <property type="entry name" value="PEPTIDE METHIONINE SULFOXIDE REDUCTASE MSRA 2"/>
    <property type="match status" value="1"/>
</dbReference>
<comment type="function">
    <text evidence="2">Has an important function as a repair enzyme for proteins that have been inactivated by oxidation. Catalyzes the reversible oxidation-reduction of methionine sulfoxide in proteins to methionine.</text>
</comment>
<dbReference type="HOGENOM" id="CLU_031040_10_2_2"/>
<comment type="catalytic activity">
    <reaction evidence="2">
        <text>[thioredoxin]-disulfide + L-methionine + H2O = L-methionine (S)-S-oxide + [thioredoxin]-dithiol</text>
        <dbReference type="Rhea" id="RHEA:19993"/>
        <dbReference type="Rhea" id="RHEA-COMP:10698"/>
        <dbReference type="Rhea" id="RHEA-COMP:10700"/>
        <dbReference type="ChEBI" id="CHEBI:15377"/>
        <dbReference type="ChEBI" id="CHEBI:29950"/>
        <dbReference type="ChEBI" id="CHEBI:50058"/>
        <dbReference type="ChEBI" id="CHEBI:57844"/>
        <dbReference type="ChEBI" id="CHEBI:58772"/>
        <dbReference type="EC" id="1.8.4.11"/>
    </reaction>
</comment>
<evidence type="ECO:0000256" key="1">
    <source>
        <dbReference type="ARBA" id="ARBA00023002"/>
    </source>
</evidence>
<feature type="domain" description="Peptide methionine sulphoxide reductase MsrA" evidence="3">
    <location>
        <begin position="3"/>
        <end position="155"/>
    </location>
</feature>
<dbReference type="Proteomes" id="UP000006622">
    <property type="component" value="Chromosome"/>
</dbReference>
<dbReference type="AlphaFoldDB" id="F7XP23"/>
<dbReference type="RefSeq" id="WP_013897657.1">
    <property type="nucleotide sequence ID" value="NC_015676.1"/>
</dbReference>
<comment type="similarity">
    <text evidence="2">Belongs to the MsrA Met sulfoxide reductase family.</text>
</comment>
<evidence type="ECO:0000256" key="2">
    <source>
        <dbReference type="HAMAP-Rule" id="MF_01401"/>
    </source>
</evidence>
<name>F7XP23_METZD</name>
<dbReference type="HAMAP" id="MF_01401">
    <property type="entry name" value="MsrA"/>
    <property type="match status" value="1"/>
</dbReference>
<dbReference type="NCBIfam" id="TIGR00401">
    <property type="entry name" value="msrA"/>
    <property type="match status" value="1"/>
</dbReference>
<keyword evidence="1 2" id="KW-0560">Oxidoreductase</keyword>
<comment type="catalytic activity">
    <reaction evidence="2">
        <text>L-methionyl-[protein] + [thioredoxin]-disulfide + H2O = L-methionyl-(S)-S-oxide-[protein] + [thioredoxin]-dithiol</text>
        <dbReference type="Rhea" id="RHEA:14217"/>
        <dbReference type="Rhea" id="RHEA-COMP:10698"/>
        <dbReference type="Rhea" id="RHEA-COMP:10700"/>
        <dbReference type="Rhea" id="RHEA-COMP:12313"/>
        <dbReference type="Rhea" id="RHEA-COMP:12315"/>
        <dbReference type="ChEBI" id="CHEBI:15377"/>
        <dbReference type="ChEBI" id="CHEBI:16044"/>
        <dbReference type="ChEBI" id="CHEBI:29950"/>
        <dbReference type="ChEBI" id="CHEBI:44120"/>
        <dbReference type="ChEBI" id="CHEBI:50058"/>
        <dbReference type="EC" id="1.8.4.11"/>
    </reaction>
</comment>
<keyword evidence="5" id="KW-1185">Reference proteome</keyword>
<dbReference type="GO" id="GO:0033744">
    <property type="term" value="F:L-methionine:thioredoxin-disulfide S-oxidoreductase activity"/>
    <property type="evidence" value="ECO:0007669"/>
    <property type="project" value="RHEA"/>
</dbReference>
<dbReference type="InterPro" id="IPR002569">
    <property type="entry name" value="Met_Sox_Rdtase_MsrA_dom"/>
</dbReference>
<sequence>MQKATFAAGCFWGIEDAFSKLDGVIHTLSGYTGGHVKYPKYKDVIRGRTGHVEAVQVTFDPSVISYRRLLDEFWKLHDSEYAGCIAVSLDGKGPVMGDHYRSMIFYHNEEQKRIAIESKKEQEDAGDEVTTEIVPAEEFYPAEEYHQQFFKKNKQDM</sequence>
<gene>
    <name evidence="2" type="primary">msrA</name>
    <name evidence="4" type="ordered locus">Mzhil_0342</name>
</gene>
<evidence type="ECO:0000313" key="4">
    <source>
        <dbReference type="EMBL" id="AEH60218.1"/>
    </source>
</evidence>
<feature type="active site" evidence="2">
    <location>
        <position position="10"/>
    </location>
</feature>
<accession>F7XP23</accession>
<dbReference type="SUPFAM" id="SSF55068">
    <property type="entry name" value="Peptide methionine sulfoxide reductase"/>
    <property type="match status" value="1"/>
</dbReference>
<dbReference type="EMBL" id="CP002101">
    <property type="protein sequence ID" value="AEH60218.1"/>
    <property type="molecule type" value="Genomic_DNA"/>
</dbReference>
<dbReference type="PANTHER" id="PTHR43774">
    <property type="entry name" value="PEPTIDE METHIONINE SULFOXIDE REDUCTASE"/>
    <property type="match status" value="1"/>
</dbReference>
<dbReference type="GeneID" id="10821947"/>
<dbReference type="GO" id="GO:0008113">
    <property type="term" value="F:peptide-methionine (S)-S-oxide reductase activity"/>
    <property type="evidence" value="ECO:0007669"/>
    <property type="project" value="UniProtKB-UniRule"/>
</dbReference>
<reference evidence="4" key="1">
    <citation type="submission" date="2010-07" db="EMBL/GenBank/DDBJ databases">
        <title>The complete genome of Methanosalsum zhilinae DSM 4017.</title>
        <authorList>
            <consortium name="US DOE Joint Genome Institute (JGI-PGF)"/>
            <person name="Lucas S."/>
            <person name="Copeland A."/>
            <person name="Lapidus A."/>
            <person name="Glavina del Rio T."/>
            <person name="Dalin E."/>
            <person name="Tice H."/>
            <person name="Bruce D."/>
            <person name="Goodwin L."/>
            <person name="Pitluck S."/>
            <person name="Kyrpides N."/>
            <person name="Mavromatis K."/>
            <person name="Ovchinnikova G."/>
            <person name="Daligault H."/>
            <person name="Detter J.C."/>
            <person name="Han C."/>
            <person name="Tapia R."/>
            <person name="Larimer F."/>
            <person name="Land M."/>
            <person name="Hauser L."/>
            <person name="Markowitz V."/>
            <person name="Cheng J.-F."/>
            <person name="Hugenholtz P."/>
            <person name="Woyke T."/>
            <person name="Wu D."/>
            <person name="Spring S."/>
            <person name="Schueler E."/>
            <person name="Brambilla E."/>
            <person name="Klenk H.-P."/>
            <person name="Eisen J.A."/>
        </authorList>
    </citation>
    <scope>NUCLEOTIDE SEQUENCE</scope>
    <source>
        <strain evidence="4">DSM 4017</strain>
    </source>
</reference>
<organism evidence="4 5">
    <name type="scientific">Methanosalsum zhilinae (strain DSM 4017 / NBRC 107636 / OCM 62 / WeN5)</name>
    <name type="common">Methanohalophilus zhilinae</name>
    <dbReference type="NCBI Taxonomy" id="679901"/>
    <lineage>
        <taxon>Archaea</taxon>
        <taxon>Methanobacteriati</taxon>
        <taxon>Methanobacteriota</taxon>
        <taxon>Stenosarchaea group</taxon>
        <taxon>Methanomicrobia</taxon>
        <taxon>Methanosarcinales</taxon>
        <taxon>Methanosarcinaceae</taxon>
        <taxon>Methanosalsum</taxon>
    </lineage>
</organism>
<dbReference type="InterPro" id="IPR036509">
    <property type="entry name" value="Met_Sox_Rdtase_MsrA_sf"/>
</dbReference>
<dbReference type="OrthoDB" id="7150at2157"/>
<dbReference type="Gene3D" id="3.30.1060.10">
    <property type="entry name" value="Peptide methionine sulphoxide reductase MsrA"/>
    <property type="match status" value="1"/>
</dbReference>
<dbReference type="EC" id="1.8.4.11" evidence="2"/>
<dbReference type="STRING" id="679901.Mzhil_0342"/>
<evidence type="ECO:0000259" key="3">
    <source>
        <dbReference type="Pfam" id="PF01625"/>
    </source>
</evidence>
<proteinExistence type="inferred from homology"/>